<evidence type="ECO:0000313" key="2">
    <source>
        <dbReference type="Proteomes" id="UP000584374"/>
    </source>
</evidence>
<accession>A0A840Q2D1</accession>
<name>A0A840Q2D1_9PSEU</name>
<dbReference type="AlphaFoldDB" id="A0A840Q2D1"/>
<sequence length="90" mass="10619">MAGLQRRQDRGVRMSVEDVDTGLVNAGAHRRALESKRRVLDAIDKLIEADPCEGMPGYQRFWDLRWVVFGFAAEYEDHPDFHDDYRFYQR</sequence>
<reference evidence="1 2" key="1">
    <citation type="submission" date="2020-08" db="EMBL/GenBank/DDBJ databases">
        <title>Sequencing the genomes of 1000 actinobacteria strains.</title>
        <authorList>
            <person name="Klenk H.-P."/>
        </authorList>
    </citation>
    <scope>NUCLEOTIDE SEQUENCE [LARGE SCALE GENOMIC DNA]</scope>
    <source>
        <strain evidence="1 2">DSM 45584</strain>
    </source>
</reference>
<keyword evidence="2" id="KW-1185">Reference proteome</keyword>
<protein>
    <submittedName>
        <fullName evidence="1">Uncharacterized protein</fullName>
    </submittedName>
</protein>
<evidence type="ECO:0000313" key="1">
    <source>
        <dbReference type="EMBL" id="MBB5152515.1"/>
    </source>
</evidence>
<comment type="caution">
    <text evidence="1">The sequence shown here is derived from an EMBL/GenBank/DDBJ whole genome shotgun (WGS) entry which is preliminary data.</text>
</comment>
<dbReference type="Proteomes" id="UP000584374">
    <property type="component" value="Unassembled WGS sequence"/>
</dbReference>
<dbReference type="RefSeq" id="WP_184721959.1">
    <property type="nucleotide sequence ID" value="NZ_JACHIW010000001.1"/>
</dbReference>
<gene>
    <name evidence="1" type="ORF">BJ970_000049</name>
</gene>
<proteinExistence type="predicted"/>
<organism evidence="1 2">
    <name type="scientific">Saccharopolyspora phatthalungensis</name>
    <dbReference type="NCBI Taxonomy" id="664693"/>
    <lineage>
        <taxon>Bacteria</taxon>
        <taxon>Bacillati</taxon>
        <taxon>Actinomycetota</taxon>
        <taxon>Actinomycetes</taxon>
        <taxon>Pseudonocardiales</taxon>
        <taxon>Pseudonocardiaceae</taxon>
        <taxon>Saccharopolyspora</taxon>
    </lineage>
</organism>
<dbReference type="EMBL" id="JACHIW010000001">
    <property type="protein sequence ID" value="MBB5152515.1"/>
    <property type="molecule type" value="Genomic_DNA"/>
</dbReference>